<comment type="caution">
    <text evidence="2">The sequence shown here is derived from an EMBL/GenBank/DDBJ whole genome shotgun (WGS) entry which is preliminary data.</text>
</comment>
<feature type="compositionally biased region" description="Polar residues" evidence="1">
    <location>
        <begin position="1"/>
        <end position="23"/>
    </location>
</feature>
<keyword evidence="3" id="KW-1185">Reference proteome</keyword>
<reference evidence="2 3" key="1">
    <citation type="journal article" date="2020" name="ISME J.">
        <title>Uncovering the hidden diversity of litter-decomposition mechanisms in mushroom-forming fungi.</title>
        <authorList>
            <person name="Floudas D."/>
            <person name="Bentzer J."/>
            <person name="Ahren D."/>
            <person name="Johansson T."/>
            <person name="Persson P."/>
            <person name="Tunlid A."/>
        </authorList>
    </citation>
    <scope>NUCLEOTIDE SEQUENCE [LARGE SCALE GENOMIC DNA]</scope>
    <source>
        <strain evidence="2 3">CBS 291.85</strain>
    </source>
</reference>
<dbReference type="OrthoDB" id="39175at2759"/>
<protein>
    <submittedName>
        <fullName evidence="2">Uncharacterized protein</fullName>
    </submittedName>
</protein>
<evidence type="ECO:0000313" key="2">
    <source>
        <dbReference type="EMBL" id="KAF5337642.1"/>
    </source>
</evidence>
<feature type="region of interest" description="Disordered" evidence="1">
    <location>
        <begin position="244"/>
        <end position="379"/>
    </location>
</feature>
<sequence length="435" mass="47810">MKSDAPTTQPSDGRCQFDSTTSLAAKDSDWKATPPSCQILRAGRDAHYWQIQYYPEPLTLEDEWTKSVDISFAQTLKEEDDLFYRTFPAARSSLGSSRQWSSLAMSSPHFQGSTGFYIQPTSVGQSERSFQVDSDGDATMCSSVEQPNFTSELLGAIRSPSAMRRDVDQIGVESSVCHSDDIPAANHSLLLKKASKCKGEKIASVQEQLYGADASCVVGVTTHPISRRMSTDMDLDIDARYLAEDPPMGRLSPPPHGLDSSSPSEEHGLMVSNSSVKEEFSPIQDLNQIPSPTGTWSSLRMRSQSQTDWSNLTPSPTLRSPSDPTTLTSYGRRPSDSPSSMPSPSISTGPKPEPVETAGPSVMRLSPLPANRRPAERKKTQTLAYCMRSPAFWDDRENMQVSVSLKVGEYTRLSQLVPFMSLRHSKPIAVIMCPK</sequence>
<feature type="compositionally biased region" description="Low complexity" evidence="1">
    <location>
        <begin position="336"/>
        <end position="347"/>
    </location>
</feature>
<name>A0A8H5CBS9_9AGAR</name>
<dbReference type="Proteomes" id="UP000559256">
    <property type="component" value="Unassembled WGS sequence"/>
</dbReference>
<dbReference type="EMBL" id="JAACJM010000212">
    <property type="protein sequence ID" value="KAF5337642.1"/>
    <property type="molecule type" value="Genomic_DNA"/>
</dbReference>
<feature type="region of interest" description="Disordered" evidence="1">
    <location>
        <begin position="1"/>
        <end position="33"/>
    </location>
</feature>
<accession>A0A8H5CBS9</accession>
<feature type="compositionally biased region" description="Polar residues" evidence="1">
    <location>
        <begin position="284"/>
        <end position="329"/>
    </location>
</feature>
<evidence type="ECO:0000256" key="1">
    <source>
        <dbReference type="SAM" id="MobiDB-lite"/>
    </source>
</evidence>
<gene>
    <name evidence="2" type="ORF">D9758_013032</name>
</gene>
<evidence type="ECO:0000313" key="3">
    <source>
        <dbReference type="Proteomes" id="UP000559256"/>
    </source>
</evidence>
<proteinExistence type="predicted"/>
<organism evidence="2 3">
    <name type="scientific">Tetrapyrgos nigripes</name>
    <dbReference type="NCBI Taxonomy" id="182062"/>
    <lineage>
        <taxon>Eukaryota</taxon>
        <taxon>Fungi</taxon>
        <taxon>Dikarya</taxon>
        <taxon>Basidiomycota</taxon>
        <taxon>Agaricomycotina</taxon>
        <taxon>Agaricomycetes</taxon>
        <taxon>Agaricomycetidae</taxon>
        <taxon>Agaricales</taxon>
        <taxon>Marasmiineae</taxon>
        <taxon>Marasmiaceae</taxon>
        <taxon>Tetrapyrgos</taxon>
    </lineage>
</organism>
<dbReference type="AlphaFoldDB" id="A0A8H5CBS9"/>